<keyword evidence="4" id="KW-1185">Reference proteome</keyword>
<dbReference type="EMBL" id="CAMXCT030000299">
    <property type="protein sequence ID" value="CAL4764139.1"/>
    <property type="molecule type" value="Genomic_DNA"/>
</dbReference>
<protein>
    <submittedName>
        <fullName evidence="2">Uncharacterized protein</fullName>
    </submittedName>
</protein>
<evidence type="ECO:0000256" key="1">
    <source>
        <dbReference type="SAM" id="MobiDB-lite"/>
    </source>
</evidence>
<accession>A0A9P1BP24</accession>
<evidence type="ECO:0000313" key="3">
    <source>
        <dbReference type="EMBL" id="CAL1130202.1"/>
    </source>
</evidence>
<comment type="caution">
    <text evidence="2">The sequence shown here is derived from an EMBL/GenBank/DDBJ whole genome shotgun (WGS) entry which is preliminary data.</text>
</comment>
<gene>
    <name evidence="2" type="ORF">C1SCF055_LOCUS5018</name>
</gene>
<organism evidence="2">
    <name type="scientific">Cladocopium goreaui</name>
    <dbReference type="NCBI Taxonomy" id="2562237"/>
    <lineage>
        <taxon>Eukaryota</taxon>
        <taxon>Sar</taxon>
        <taxon>Alveolata</taxon>
        <taxon>Dinophyceae</taxon>
        <taxon>Suessiales</taxon>
        <taxon>Symbiodiniaceae</taxon>
        <taxon>Cladocopium</taxon>
    </lineage>
</organism>
<dbReference type="Proteomes" id="UP001152797">
    <property type="component" value="Unassembled WGS sequence"/>
</dbReference>
<dbReference type="EMBL" id="CAMXCT010000299">
    <property type="protein sequence ID" value="CAI3976827.1"/>
    <property type="molecule type" value="Genomic_DNA"/>
</dbReference>
<feature type="compositionally biased region" description="Low complexity" evidence="1">
    <location>
        <begin position="180"/>
        <end position="192"/>
    </location>
</feature>
<feature type="compositionally biased region" description="Acidic residues" evidence="1">
    <location>
        <begin position="207"/>
        <end position="239"/>
    </location>
</feature>
<evidence type="ECO:0000313" key="2">
    <source>
        <dbReference type="EMBL" id="CAI3976827.1"/>
    </source>
</evidence>
<feature type="compositionally biased region" description="Basic and acidic residues" evidence="1">
    <location>
        <begin position="196"/>
        <end position="206"/>
    </location>
</feature>
<dbReference type="EMBL" id="CAMXCT020000299">
    <property type="protein sequence ID" value="CAL1130202.1"/>
    <property type="molecule type" value="Genomic_DNA"/>
</dbReference>
<feature type="region of interest" description="Disordered" evidence="1">
    <location>
        <begin position="141"/>
        <end position="251"/>
    </location>
</feature>
<dbReference type="AlphaFoldDB" id="A0A9P1BP24"/>
<proteinExistence type="predicted"/>
<reference evidence="3" key="2">
    <citation type="submission" date="2024-04" db="EMBL/GenBank/DDBJ databases">
        <authorList>
            <person name="Chen Y."/>
            <person name="Shah S."/>
            <person name="Dougan E. K."/>
            <person name="Thang M."/>
            <person name="Chan C."/>
        </authorList>
    </citation>
    <scope>NUCLEOTIDE SEQUENCE [LARGE SCALE GENOMIC DNA]</scope>
</reference>
<evidence type="ECO:0000313" key="4">
    <source>
        <dbReference type="Proteomes" id="UP001152797"/>
    </source>
</evidence>
<name>A0A9P1BP24_9DINO</name>
<feature type="compositionally biased region" description="Basic residues" evidence="1">
    <location>
        <begin position="150"/>
        <end position="161"/>
    </location>
</feature>
<sequence>MEVLRFTDSTIVQRVHDYMIKLLKADIWSRMNDVSIDGDEPAPRLAGFEFEAPAERDCLGSLRAPIAIMATEEFAADENLIQSLEHKLGSSLLTGRPALQRKDWSTVFDVSPSCWEELQDQVYRLVELALFHAGRDPYFQLMRDAPPQPRSRRRKVRKPVAKKGQAAASNASPEEKASENTAAASTNDDATTMAEDNSKLSDREGEPEVDVQSEAVSEEINGEETNLDVSEDATPMDEAEGGRPGRQLDFP</sequence>
<reference evidence="2" key="1">
    <citation type="submission" date="2022-10" db="EMBL/GenBank/DDBJ databases">
        <authorList>
            <person name="Chen Y."/>
            <person name="Dougan E. K."/>
            <person name="Chan C."/>
            <person name="Rhodes N."/>
            <person name="Thang M."/>
        </authorList>
    </citation>
    <scope>NUCLEOTIDE SEQUENCE</scope>
</reference>